<accession>A0A0D0E1M7</accession>
<reference evidence="2" key="2">
    <citation type="submission" date="2015-01" db="EMBL/GenBank/DDBJ databases">
        <title>Evolutionary Origins and Diversification of the Mycorrhizal Mutualists.</title>
        <authorList>
            <consortium name="DOE Joint Genome Institute"/>
            <consortium name="Mycorrhizal Genomics Consortium"/>
            <person name="Kohler A."/>
            <person name="Kuo A."/>
            <person name="Nagy L.G."/>
            <person name="Floudas D."/>
            <person name="Copeland A."/>
            <person name="Barry K.W."/>
            <person name="Cichocki N."/>
            <person name="Veneault-Fourrey C."/>
            <person name="LaButti K."/>
            <person name="Lindquist E.A."/>
            <person name="Lipzen A."/>
            <person name="Lundell T."/>
            <person name="Morin E."/>
            <person name="Murat C."/>
            <person name="Riley R."/>
            <person name="Ohm R."/>
            <person name="Sun H."/>
            <person name="Tunlid A."/>
            <person name="Henrissat B."/>
            <person name="Grigoriev I.V."/>
            <person name="Hibbett D.S."/>
            <person name="Martin F."/>
        </authorList>
    </citation>
    <scope>NUCLEOTIDE SEQUENCE [LARGE SCALE GENOMIC DNA]</scope>
    <source>
        <strain evidence="2">Ve08.2h10</strain>
    </source>
</reference>
<keyword evidence="2" id="KW-1185">Reference proteome</keyword>
<dbReference type="EMBL" id="KN825120">
    <property type="protein sequence ID" value="KIK94259.1"/>
    <property type="molecule type" value="Genomic_DNA"/>
</dbReference>
<evidence type="ECO:0000313" key="2">
    <source>
        <dbReference type="Proteomes" id="UP000054538"/>
    </source>
</evidence>
<dbReference type="AlphaFoldDB" id="A0A0D0E1M7"/>
<organism evidence="1 2">
    <name type="scientific">Paxillus rubicundulus Ve08.2h10</name>
    <dbReference type="NCBI Taxonomy" id="930991"/>
    <lineage>
        <taxon>Eukaryota</taxon>
        <taxon>Fungi</taxon>
        <taxon>Dikarya</taxon>
        <taxon>Basidiomycota</taxon>
        <taxon>Agaricomycotina</taxon>
        <taxon>Agaricomycetes</taxon>
        <taxon>Agaricomycetidae</taxon>
        <taxon>Boletales</taxon>
        <taxon>Paxilineae</taxon>
        <taxon>Paxillaceae</taxon>
        <taxon>Paxillus</taxon>
    </lineage>
</organism>
<evidence type="ECO:0000313" key="1">
    <source>
        <dbReference type="EMBL" id="KIK94259.1"/>
    </source>
</evidence>
<dbReference type="InParanoid" id="A0A0D0E1M7"/>
<proteinExistence type="predicted"/>
<reference evidence="1 2" key="1">
    <citation type="submission" date="2014-04" db="EMBL/GenBank/DDBJ databases">
        <authorList>
            <consortium name="DOE Joint Genome Institute"/>
            <person name="Kuo A."/>
            <person name="Kohler A."/>
            <person name="Jargeat P."/>
            <person name="Nagy L.G."/>
            <person name="Floudas D."/>
            <person name="Copeland A."/>
            <person name="Barry K.W."/>
            <person name="Cichocki N."/>
            <person name="Veneault-Fourrey C."/>
            <person name="LaButti K."/>
            <person name="Lindquist E.A."/>
            <person name="Lipzen A."/>
            <person name="Lundell T."/>
            <person name="Morin E."/>
            <person name="Murat C."/>
            <person name="Sun H."/>
            <person name="Tunlid A."/>
            <person name="Henrissat B."/>
            <person name="Grigoriev I.V."/>
            <person name="Hibbett D.S."/>
            <person name="Martin F."/>
            <person name="Nordberg H.P."/>
            <person name="Cantor M.N."/>
            <person name="Hua S.X."/>
        </authorList>
    </citation>
    <scope>NUCLEOTIDE SEQUENCE [LARGE SCALE GENOMIC DNA]</scope>
    <source>
        <strain evidence="1 2">Ve08.2h10</strain>
    </source>
</reference>
<dbReference type="Proteomes" id="UP000054538">
    <property type="component" value="Unassembled WGS sequence"/>
</dbReference>
<dbReference type="HOGENOM" id="CLU_1555748_0_0_1"/>
<sequence>MYDVPVFNTLYGGHISISEQRTSGQEQRPHTTRELMTFSPPKYRPWNTGDDNMAAVASEEPTASEGYHSCVLAFNPTAESYWWNLGNCPKNQSLFGFGSKLCGEVLGNDLGQIRNTRRWWDDVALQRHQKQKCGIATSLVRQWVYLIEERHVMSLRQESELMQLGDAVSSNE</sequence>
<name>A0A0D0E1M7_9AGAM</name>
<gene>
    <name evidence="1" type="ORF">PAXRUDRAFT_25994</name>
</gene>
<protein>
    <submittedName>
        <fullName evidence="1">Uncharacterized protein</fullName>
    </submittedName>
</protein>